<evidence type="ECO:0000256" key="3">
    <source>
        <dbReference type="ARBA" id="ARBA00009678"/>
    </source>
</evidence>
<evidence type="ECO:0000256" key="4">
    <source>
        <dbReference type="ARBA" id="ARBA00013044"/>
    </source>
</evidence>
<dbReference type="EMBL" id="LAVV01006606">
    <property type="protein sequence ID" value="KNZ59166.1"/>
    <property type="molecule type" value="Genomic_DNA"/>
</dbReference>
<feature type="compositionally biased region" description="Low complexity" evidence="9">
    <location>
        <begin position="1105"/>
        <end position="1122"/>
    </location>
</feature>
<feature type="region of interest" description="Disordered" evidence="9">
    <location>
        <begin position="1086"/>
        <end position="1143"/>
    </location>
</feature>
<feature type="compositionally biased region" description="Polar residues" evidence="9">
    <location>
        <begin position="1234"/>
        <end position="1244"/>
    </location>
</feature>
<comment type="similarity">
    <text evidence="2">Belongs to the synaptojanin family.</text>
</comment>
<comment type="caution">
    <text evidence="11">The sequence shown here is derived from an EMBL/GenBank/DDBJ whole genome shotgun (WGS) entry which is preliminary data.</text>
</comment>
<feature type="region of interest" description="Disordered" evidence="9">
    <location>
        <begin position="1206"/>
        <end position="1225"/>
    </location>
</feature>
<keyword evidence="7" id="KW-0378">Hydrolase</keyword>
<feature type="region of interest" description="Disordered" evidence="9">
    <location>
        <begin position="242"/>
        <end position="265"/>
    </location>
</feature>
<comment type="subcellular location">
    <subcellularLocation>
        <location evidence="1">Cytoplasm</location>
    </subcellularLocation>
</comment>
<dbReference type="GO" id="GO:0005737">
    <property type="term" value="C:cytoplasm"/>
    <property type="evidence" value="ECO:0007669"/>
    <property type="project" value="UniProtKB-SubCell"/>
</dbReference>
<dbReference type="Proteomes" id="UP000037035">
    <property type="component" value="Unassembled WGS sequence"/>
</dbReference>
<dbReference type="GO" id="GO:0043813">
    <property type="term" value="F:phosphatidylinositol-3,5-bisphosphate 5-phosphatase activity"/>
    <property type="evidence" value="ECO:0007669"/>
    <property type="project" value="TreeGrafter"/>
</dbReference>
<dbReference type="PROSITE" id="PS50275">
    <property type="entry name" value="SAC"/>
    <property type="match status" value="1"/>
</dbReference>
<dbReference type="PANTHER" id="PTHR11200">
    <property type="entry name" value="INOSITOL 5-PHOSPHATASE"/>
    <property type="match status" value="1"/>
</dbReference>
<dbReference type="GO" id="GO:0016020">
    <property type="term" value="C:membrane"/>
    <property type="evidence" value="ECO:0007669"/>
    <property type="project" value="TreeGrafter"/>
</dbReference>
<dbReference type="OrthoDB" id="405996at2759"/>
<feature type="compositionally biased region" description="Pro residues" evidence="9">
    <location>
        <begin position="995"/>
        <end position="1004"/>
    </location>
</feature>
<dbReference type="GO" id="GO:0046856">
    <property type="term" value="P:phosphatidylinositol dephosphorylation"/>
    <property type="evidence" value="ECO:0007669"/>
    <property type="project" value="InterPro"/>
</dbReference>
<feature type="compositionally biased region" description="Pro residues" evidence="9">
    <location>
        <begin position="1279"/>
        <end position="1310"/>
    </location>
</feature>
<feature type="compositionally biased region" description="Pro residues" evidence="9">
    <location>
        <begin position="1175"/>
        <end position="1184"/>
    </location>
</feature>
<dbReference type="PANTHER" id="PTHR11200:SF257">
    <property type="entry name" value="PHOSPHOINOSITIDE 5-PHOSPHATASE"/>
    <property type="match status" value="1"/>
</dbReference>
<sequence length="1310" mass="142560">MRRAELTLGLITKPRSLVISSPTHALILRPFQHPSSSSKQLIVEFTQINNQSIDTGIKLAPCWGCLGILEIEHELFIVIVTHATPIGILHPGHQQIHRVVSVELFCLTSSLFDFQHATTTNLTSTTTTTTSSSTISSSDLDESSAGYLALNGIKKILSNGQFYFSTTTTDLSSRTEHRVVSAAENRLDDDSARRFSWNSFMLFGLSAFQHALPAESRLLFDNQNFLVSVIQGYVATYDLKLPPSTSPSHDNTTTTTPLSNQPASNEPISLSISLFSRLGSRRAGTRFNTRGIDDDGNVANFVESETLIVSGSHLFSFVQLRGSVPLFFEQSGTGMTNVIGGLSGQGHRTQLTRTGIATQPAFERHFEDLLQQYSCVHIINLLSKSRDAECTLSQAYQQRLQAFAREDQVHMAHFDLHQRAKTSGLDGVRLQLANDPMIGAACLLLIDIPLDGVELSSQFMGGCILSNASKSVGRLYTSNFIDKSKQAYIDLMLGNLSGQKPVKVFDPLNDTVKRMLHDRRLDYSQTIPISLWVGTYNLNGRAPPMANNDELMAWLCPTPYFEPDLLAVSFQEIVKLSPQQIMITDPEKKRRWERVILSSLENRPNKKASYAIIRSDQLVGAALIILAKTDLVPAVRAVEAKTKKTGLKGIAGNKGAVAIRLDIHDSSFCFVTAHFAAGMSNLEERNHDFHTIEEDLKFLKGKTIAGHENVIWAGDFNYRIDAGLHNTAVRQAVADRNYHPLLAADQLLEQMSAHNVFNNYSEGPITFPPTYKYDVGSDRYDTSEKMRIPAWTDRILYQGSDLKLKEYSRAELKASDHRPVYAILETHARMVDRAKKEVIRQEILESNEVGRLRDALLMPLEAGLALLGHSTTATVLDEWWKVTDHPNGMNEDNASHEAQEVGTSNNPFISSLNLARPTRQNSTPEATPAPVNHRFVNGKLNRQVSSSVPSSPPGVTSGKGNPPAIPARPVSRSPSETRKLAVTVDKANSTVVGKAPPPPPPPRPTSRSPAPKPTTTSVVELVNQQASTACTDSPRTRYLSGRKSAPSGLQLAPPSHPAVRNSMQYYSMGVKSPLLNASTSKLLVNSKQEGTPPSLWVELPPPRPVARTPPFSPSRASPSFKRPAPRNDTGLVTTETNPPLPPRPFSRLLTADDDEGAAIWGGLQPSEIDTLVPTSPSPPPPPPRPKSRIIKLDGKEIVVPVAAAATTPVAGVGPGPSLPARPASSCLVDNNNLMQLSAGSSGSRGLTAPSDPRAESEPDMVSPSHPTPTPVAPNSLSASPPPPVPPKPVSKPPKPPLKPKPTSLKPPPNL</sequence>
<reference evidence="11 12" key="1">
    <citation type="submission" date="2015-08" db="EMBL/GenBank/DDBJ databases">
        <title>Next Generation Sequencing and Analysis of the Genome of Puccinia sorghi L Schw, the Causal Agent of Maize Common Rust.</title>
        <authorList>
            <person name="Rochi L."/>
            <person name="Burguener G."/>
            <person name="Darino M."/>
            <person name="Turjanski A."/>
            <person name="Kreff E."/>
            <person name="Dieguez M.J."/>
            <person name="Sacco F."/>
        </authorList>
    </citation>
    <scope>NUCLEOTIDE SEQUENCE [LARGE SCALE GENOMIC DNA]</scope>
    <source>
        <strain evidence="11 12">RO10H11247</strain>
    </source>
</reference>
<feature type="compositionally biased region" description="Low complexity" evidence="9">
    <location>
        <begin position="242"/>
        <end position="259"/>
    </location>
</feature>
<dbReference type="FunFam" id="3.60.10.10:FF:000029">
    <property type="entry name" value="Inositol polyphosphate 5-phosphatase"/>
    <property type="match status" value="1"/>
</dbReference>
<dbReference type="InterPro" id="IPR046985">
    <property type="entry name" value="IP5"/>
</dbReference>
<evidence type="ECO:0000259" key="10">
    <source>
        <dbReference type="PROSITE" id="PS50275"/>
    </source>
</evidence>
<accession>A0A0L6VEF4</accession>
<feature type="compositionally biased region" description="Polar residues" evidence="9">
    <location>
        <begin position="1022"/>
        <end position="1033"/>
    </location>
</feature>
<dbReference type="Gene3D" id="3.60.10.10">
    <property type="entry name" value="Endonuclease/exonuclease/phosphatase"/>
    <property type="match status" value="1"/>
</dbReference>
<keyword evidence="6" id="KW-0963">Cytoplasm</keyword>
<gene>
    <name evidence="11" type="ORF">VP01_1792g10</name>
</gene>
<evidence type="ECO:0000256" key="2">
    <source>
        <dbReference type="ARBA" id="ARBA00008943"/>
    </source>
</evidence>
<dbReference type="Pfam" id="PF22669">
    <property type="entry name" value="Exo_endo_phos2"/>
    <property type="match status" value="1"/>
</dbReference>
<dbReference type="Pfam" id="PF02383">
    <property type="entry name" value="Syja_N"/>
    <property type="match status" value="1"/>
</dbReference>
<name>A0A0L6VEF4_9BASI</name>
<feature type="region of interest" description="Disordered" evidence="9">
    <location>
        <begin position="1234"/>
        <end position="1310"/>
    </location>
</feature>
<dbReference type="GO" id="GO:0004439">
    <property type="term" value="F:phosphatidylinositol-4,5-bisphosphate 5-phosphatase activity"/>
    <property type="evidence" value="ECO:0007669"/>
    <property type="project" value="UniProtKB-EC"/>
</dbReference>
<evidence type="ECO:0000256" key="5">
    <source>
        <dbReference type="ARBA" id="ARBA00022448"/>
    </source>
</evidence>
<feature type="region of interest" description="Disordered" evidence="9">
    <location>
        <begin position="892"/>
        <end position="911"/>
    </location>
</feature>
<feature type="region of interest" description="Disordered" evidence="9">
    <location>
        <begin position="943"/>
        <end position="1056"/>
    </location>
</feature>
<dbReference type="SMART" id="SM00128">
    <property type="entry name" value="IPPc"/>
    <property type="match status" value="1"/>
</dbReference>
<dbReference type="InterPro" id="IPR000300">
    <property type="entry name" value="IPPc"/>
</dbReference>
<feature type="compositionally biased region" description="Polar residues" evidence="9">
    <location>
        <begin position="901"/>
        <end position="911"/>
    </location>
</feature>
<keyword evidence="8" id="KW-0653">Protein transport</keyword>
<dbReference type="STRING" id="27349.A0A0L6VEF4"/>
<evidence type="ECO:0000313" key="12">
    <source>
        <dbReference type="Proteomes" id="UP000037035"/>
    </source>
</evidence>
<keyword evidence="5" id="KW-0813">Transport</keyword>
<comment type="similarity">
    <text evidence="3">In the central section; belongs to the inositol 1,4,5-trisphosphate 5-phosphatase family.</text>
</comment>
<organism evidence="11 12">
    <name type="scientific">Puccinia sorghi</name>
    <dbReference type="NCBI Taxonomy" id="27349"/>
    <lineage>
        <taxon>Eukaryota</taxon>
        <taxon>Fungi</taxon>
        <taxon>Dikarya</taxon>
        <taxon>Basidiomycota</taxon>
        <taxon>Pucciniomycotina</taxon>
        <taxon>Pucciniomycetes</taxon>
        <taxon>Pucciniales</taxon>
        <taxon>Pucciniaceae</taxon>
        <taxon>Puccinia</taxon>
    </lineage>
</organism>
<feature type="compositionally biased region" description="Low complexity" evidence="9">
    <location>
        <begin position="944"/>
        <end position="960"/>
    </location>
</feature>
<protein>
    <recommendedName>
        <fullName evidence="4">phosphoinositide 5-phosphatase</fullName>
        <ecNumber evidence="4">3.1.3.36</ecNumber>
    </recommendedName>
</protein>
<evidence type="ECO:0000256" key="9">
    <source>
        <dbReference type="SAM" id="MobiDB-lite"/>
    </source>
</evidence>
<evidence type="ECO:0000256" key="6">
    <source>
        <dbReference type="ARBA" id="ARBA00022490"/>
    </source>
</evidence>
<feature type="domain" description="SAC" evidence="10">
    <location>
        <begin position="153"/>
        <end position="402"/>
    </location>
</feature>
<evidence type="ECO:0000256" key="8">
    <source>
        <dbReference type="ARBA" id="ARBA00022927"/>
    </source>
</evidence>
<dbReference type="InterPro" id="IPR036691">
    <property type="entry name" value="Endo/exonu/phosph_ase_sf"/>
</dbReference>
<dbReference type="VEuPathDB" id="FungiDB:VP01_1792g10"/>
<dbReference type="GO" id="GO:0015031">
    <property type="term" value="P:protein transport"/>
    <property type="evidence" value="ECO:0007669"/>
    <property type="project" value="UniProtKB-KW"/>
</dbReference>
<proteinExistence type="inferred from homology"/>
<feature type="compositionally biased region" description="Low complexity" evidence="9">
    <location>
        <begin position="1005"/>
        <end position="1016"/>
    </location>
</feature>
<dbReference type="EC" id="3.1.3.36" evidence="4"/>
<keyword evidence="12" id="KW-1185">Reference proteome</keyword>
<evidence type="ECO:0000256" key="1">
    <source>
        <dbReference type="ARBA" id="ARBA00004496"/>
    </source>
</evidence>
<dbReference type="InterPro" id="IPR002013">
    <property type="entry name" value="SAC_dom"/>
</dbReference>
<dbReference type="SUPFAM" id="SSF56219">
    <property type="entry name" value="DNase I-like"/>
    <property type="match status" value="1"/>
</dbReference>
<evidence type="ECO:0000313" key="11">
    <source>
        <dbReference type="EMBL" id="KNZ59166.1"/>
    </source>
</evidence>
<evidence type="ECO:0000256" key="7">
    <source>
        <dbReference type="ARBA" id="ARBA00022801"/>
    </source>
</evidence>
<feature type="region of interest" description="Disordered" evidence="9">
    <location>
        <begin position="1167"/>
        <end position="1191"/>
    </location>
</feature>